<gene>
    <name evidence="1" type="ORF">LOK49_LG12G00918</name>
</gene>
<dbReference type="EMBL" id="CM045770">
    <property type="protein sequence ID" value="KAI7990180.1"/>
    <property type="molecule type" value="Genomic_DNA"/>
</dbReference>
<sequence>MPSFKIMAQTQGLRLGSGSGLNGLGPHWAAGRLQTARGSRAKITPLLFSFLHLTDTVLIDFLMGKLQIHLLRFT</sequence>
<organism evidence="1 2">
    <name type="scientific">Camellia lanceoleosa</name>
    <dbReference type="NCBI Taxonomy" id="1840588"/>
    <lineage>
        <taxon>Eukaryota</taxon>
        <taxon>Viridiplantae</taxon>
        <taxon>Streptophyta</taxon>
        <taxon>Embryophyta</taxon>
        <taxon>Tracheophyta</taxon>
        <taxon>Spermatophyta</taxon>
        <taxon>Magnoliopsida</taxon>
        <taxon>eudicotyledons</taxon>
        <taxon>Gunneridae</taxon>
        <taxon>Pentapetalae</taxon>
        <taxon>asterids</taxon>
        <taxon>Ericales</taxon>
        <taxon>Theaceae</taxon>
        <taxon>Camellia</taxon>
    </lineage>
</organism>
<keyword evidence="2" id="KW-1185">Reference proteome</keyword>
<name>A0ACC0FN95_9ERIC</name>
<reference evidence="1 2" key="1">
    <citation type="journal article" date="2022" name="Plant J.">
        <title>Chromosome-level genome of Camellia lanceoleosa provides a valuable resource for understanding genome evolution and self-incompatibility.</title>
        <authorList>
            <person name="Gong W."/>
            <person name="Xiao S."/>
            <person name="Wang L."/>
            <person name="Liao Z."/>
            <person name="Chang Y."/>
            <person name="Mo W."/>
            <person name="Hu G."/>
            <person name="Li W."/>
            <person name="Zhao G."/>
            <person name="Zhu H."/>
            <person name="Hu X."/>
            <person name="Ji K."/>
            <person name="Xiang X."/>
            <person name="Song Q."/>
            <person name="Yuan D."/>
            <person name="Jin S."/>
            <person name="Zhang L."/>
        </authorList>
    </citation>
    <scope>NUCLEOTIDE SEQUENCE [LARGE SCALE GENOMIC DNA]</scope>
    <source>
        <strain evidence="1">SQ_2022a</strain>
    </source>
</reference>
<proteinExistence type="predicted"/>
<evidence type="ECO:0000313" key="2">
    <source>
        <dbReference type="Proteomes" id="UP001060215"/>
    </source>
</evidence>
<protein>
    <submittedName>
        <fullName evidence="1">Uncharacterized protein</fullName>
    </submittedName>
</protein>
<evidence type="ECO:0000313" key="1">
    <source>
        <dbReference type="EMBL" id="KAI7990180.1"/>
    </source>
</evidence>
<dbReference type="Proteomes" id="UP001060215">
    <property type="component" value="Chromosome 13"/>
</dbReference>
<comment type="caution">
    <text evidence="1">The sequence shown here is derived from an EMBL/GenBank/DDBJ whole genome shotgun (WGS) entry which is preliminary data.</text>
</comment>
<accession>A0ACC0FN95</accession>